<keyword evidence="7" id="KW-0472">Membrane</keyword>
<evidence type="ECO:0000256" key="8">
    <source>
        <dbReference type="SAM" id="MobiDB-lite"/>
    </source>
</evidence>
<evidence type="ECO:0000256" key="7">
    <source>
        <dbReference type="ARBA" id="ARBA00023136"/>
    </source>
</evidence>
<keyword evidence="3" id="KW-0964">Secreted</keyword>
<dbReference type="EMBL" id="CP067136">
    <property type="protein sequence ID" value="WCR06847.1"/>
    <property type="molecule type" value="Genomic_DNA"/>
</dbReference>
<gene>
    <name evidence="10" type="ORF">JHX87_15445</name>
</gene>
<evidence type="ECO:0000256" key="2">
    <source>
        <dbReference type="ARBA" id="ARBA00004613"/>
    </source>
</evidence>
<evidence type="ECO:0000256" key="6">
    <source>
        <dbReference type="ARBA" id="ARBA00023026"/>
    </source>
</evidence>
<evidence type="ECO:0000256" key="3">
    <source>
        <dbReference type="ARBA" id="ARBA00022525"/>
    </source>
</evidence>
<comment type="subcellular location">
    <subcellularLocation>
        <location evidence="1">Membrane</location>
    </subcellularLocation>
    <subcellularLocation>
        <location evidence="2">Secreted</location>
    </subcellularLocation>
</comment>
<evidence type="ECO:0000259" key="9">
    <source>
        <dbReference type="Pfam" id="PF13403"/>
    </source>
</evidence>
<dbReference type="InterPro" id="IPR036844">
    <property type="entry name" value="Hint_dom_sf"/>
</dbReference>
<dbReference type="SUPFAM" id="SSF51294">
    <property type="entry name" value="Hedgehog/intein (Hint) domain"/>
    <property type="match status" value="1"/>
</dbReference>
<dbReference type="Pfam" id="PF00353">
    <property type="entry name" value="HemolysinCabind"/>
    <property type="match status" value="9"/>
</dbReference>
<dbReference type="InterPro" id="IPR003995">
    <property type="entry name" value="RTX_toxin_determinant-A"/>
</dbReference>
<evidence type="ECO:0000313" key="10">
    <source>
        <dbReference type="EMBL" id="WCR06847.1"/>
    </source>
</evidence>
<dbReference type="Gene3D" id="2.150.10.10">
    <property type="entry name" value="Serralysin-like metalloprotease, C-terminal"/>
    <property type="match status" value="4"/>
</dbReference>
<keyword evidence="5" id="KW-0677">Repeat</keyword>
<protein>
    <submittedName>
        <fullName evidence="10">Hint domain-containing protein</fullName>
    </submittedName>
</protein>
<dbReference type="Proteomes" id="UP001219349">
    <property type="component" value="Chromosome"/>
</dbReference>
<dbReference type="PANTHER" id="PTHR38340">
    <property type="entry name" value="S-LAYER PROTEIN"/>
    <property type="match status" value="1"/>
</dbReference>
<dbReference type="SUPFAM" id="SSF49785">
    <property type="entry name" value="Galactose-binding domain-like"/>
    <property type="match status" value="1"/>
</dbReference>
<feature type="compositionally biased region" description="Gly residues" evidence="8">
    <location>
        <begin position="817"/>
        <end position="830"/>
    </location>
</feature>
<dbReference type="InterPro" id="IPR011049">
    <property type="entry name" value="Serralysin-like_metalloprot_C"/>
</dbReference>
<keyword evidence="6" id="KW-0843">Virulence</keyword>
<dbReference type="PROSITE" id="PS00330">
    <property type="entry name" value="HEMOLYSIN_CALCIUM"/>
    <property type="match status" value="5"/>
</dbReference>
<proteinExistence type="predicted"/>
<name>A0ABY7SLE6_9RHOB</name>
<evidence type="ECO:0000256" key="1">
    <source>
        <dbReference type="ARBA" id="ARBA00004370"/>
    </source>
</evidence>
<dbReference type="InterPro" id="IPR001343">
    <property type="entry name" value="Hemolysn_Ca-bd"/>
</dbReference>
<keyword evidence="4" id="KW-0800">Toxin</keyword>
<accession>A0ABY7SLE6</accession>
<sequence>MATNENDSVTGSAVDDTLRGLAGDDTISADAGNDLVFGDDDVSLYDGAQSHYVRGYVGTTDGGVTGSTDFTLTQGTLGGNPVTTAATVRFNVSTPRLIRFVDGAGDTEIANDTVNEQASSDPDQYVEIDGILYNAVIDYTLRMTDASGTDYVFAVLDVDWERDGDFNDNTNGNGAEDGPILIQISGPTPTATTELTAQEITDPNAALPYASYAVTPSFNDSLSGGDGDDTLLGQQGDDFIDGGAGNDLLSGNSGVDTIHGDLGNDTIYGGSNSDTISGGRNDDVIYGDRGNAPYQTNLLKNGGFEDISGGVNTGSTPAGWTTTGVGSGTYALNDERKSEGTYAFALGGGTGATGQTLSQTVNTIPGESYTLKFDAGSFAYLSDLGLNISSGGNVISSTNFQPPEESANGGLTSYTYTFVATSESTTITFINNGPVVTAPNSDIDLDNIRLLEANTEDGGNDTIDGDRGNDTIYGQEGDDSLLGHLGYDEIHGGTGNDTIDGGTGNDLIYGDDNIDPGAGTDYHDVSAYFGTTNGGLNGGQDFTLVDGTLGNPVPASLAPAQVLFNESQPSVIRFFDNTGDAIIENDGGGAAGNDKVNSDPNQYVEIDGVKYNVVVDFTLQMTDGTNLYEFAVLDVDWDGDGDFDENVDGNRAEDGPLLIQTAGPNPPAGTTLTAVAVLDGNATVAYGDHAAVTYDDSIIGGDGDDTVYGQRGNDTIRGDGGADSLSGGVGDDNISGGIGNDTVEGGDGADIIAGGDDNDSLYGELGDDTILGDAGNDRLFGGEGNDNLDGGAGEDVVLGESGDDTLTGGAGRDTIDGGAGSDQQAGGGGDDLFVLSSGHDTITDFGTGETGPFNDRTEATPDDEQGNNDFIDLSGKYNWDTYNAAVAAGDIDPAVVTTPLQWLRKDHNDDGILNDTAAGWDANNSLTLMNDGESVLETDLNYDRTNVVCFTRGTRIRTIDGDVPVEELFVGQSIQTSDSGFQSLRWIGSNRVSASTLRANPHLRPIRIRAGSLGRNMPDQDLLLSPQHRVLVSAPPVERMFGQREVLVAAKHLTDLDGVEIATDVPEVEYWHFLMNDHQIVFSNHARTETLFTGAEAMKTISAEARREIFQIFPQLAEMRPECGIALSAPARTFANGRRGRQLAQRIAKNRHPVDHIGV</sequence>
<organism evidence="10 11">
    <name type="scientific">Paracoccus fistulariae</name>
    <dbReference type="NCBI Taxonomy" id="658446"/>
    <lineage>
        <taxon>Bacteria</taxon>
        <taxon>Pseudomonadati</taxon>
        <taxon>Pseudomonadota</taxon>
        <taxon>Alphaproteobacteria</taxon>
        <taxon>Rhodobacterales</taxon>
        <taxon>Paracoccaceae</taxon>
        <taxon>Paracoccus</taxon>
    </lineage>
</organism>
<feature type="domain" description="Hedgehog/Intein (Hint)" evidence="9">
    <location>
        <begin position="948"/>
        <end position="1094"/>
    </location>
</feature>
<dbReference type="InterPro" id="IPR050557">
    <property type="entry name" value="RTX_toxin/Mannuronan_C5-epim"/>
</dbReference>
<dbReference type="InterPro" id="IPR018511">
    <property type="entry name" value="Hemolysin-typ_Ca-bd_CS"/>
</dbReference>
<dbReference type="RefSeq" id="WP_271886713.1">
    <property type="nucleotide sequence ID" value="NZ_CP067136.1"/>
</dbReference>
<feature type="region of interest" description="Disordered" evidence="8">
    <location>
        <begin position="717"/>
        <end position="755"/>
    </location>
</feature>
<dbReference type="InterPro" id="IPR028992">
    <property type="entry name" value="Hedgehog/Intein_dom"/>
</dbReference>
<dbReference type="PRINTS" id="PR01488">
    <property type="entry name" value="RTXTOXINA"/>
</dbReference>
<dbReference type="InterPro" id="IPR008979">
    <property type="entry name" value="Galactose-bd-like_sf"/>
</dbReference>
<evidence type="ECO:0000256" key="4">
    <source>
        <dbReference type="ARBA" id="ARBA00022656"/>
    </source>
</evidence>
<dbReference type="PANTHER" id="PTHR38340:SF1">
    <property type="entry name" value="S-LAYER PROTEIN"/>
    <property type="match status" value="1"/>
</dbReference>
<feature type="region of interest" description="Disordered" evidence="8">
    <location>
        <begin position="776"/>
        <end position="868"/>
    </location>
</feature>
<dbReference type="PRINTS" id="PR00313">
    <property type="entry name" value="CABNDNGRPT"/>
</dbReference>
<evidence type="ECO:0000256" key="5">
    <source>
        <dbReference type="ARBA" id="ARBA00022737"/>
    </source>
</evidence>
<dbReference type="Gene3D" id="2.60.120.260">
    <property type="entry name" value="Galactose-binding domain-like"/>
    <property type="match status" value="1"/>
</dbReference>
<keyword evidence="11" id="KW-1185">Reference proteome</keyword>
<evidence type="ECO:0000313" key="11">
    <source>
        <dbReference type="Proteomes" id="UP001219349"/>
    </source>
</evidence>
<dbReference type="SUPFAM" id="SSF51120">
    <property type="entry name" value="beta-Roll"/>
    <property type="match status" value="4"/>
</dbReference>
<reference evidence="10 11" key="1">
    <citation type="submission" date="2021-01" db="EMBL/GenBank/DDBJ databases">
        <title>Biogeographic distribution of Paracoccus.</title>
        <authorList>
            <person name="Hollensteiner J."/>
            <person name="Leineberger J."/>
            <person name="Brinkhoff T."/>
            <person name="Daniel R."/>
        </authorList>
    </citation>
    <scope>NUCLEOTIDE SEQUENCE [LARGE SCALE GENOMIC DNA]</scope>
    <source>
        <strain evidence="10 11">KCTC 22803</strain>
    </source>
</reference>
<dbReference type="Pfam" id="PF13403">
    <property type="entry name" value="Hint_2"/>
    <property type="match status" value="1"/>
</dbReference>